<evidence type="ECO:0000256" key="1">
    <source>
        <dbReference type="ARBA" id="ARBA00001974"/>
    </source>
</evidence>
<name>A0ABV4UA74_9BACT</name>
<accession>A0ABV4UA74</accession>
<evidence type="ECO:0000256" key="3">
    <source>
        <dbReference type="ARBA" id="ARBA00022630"/>
    </source>
</evidence>
<dbReference type="PRINTS" id="PR00368">
    <property type="entry name" value="FADPNR"/>
</dbReference>
<evidence type="ECO:0000256" key="4">
    <source>
        <dbReference type="ARBA" id="ARBA00022827"/>
    </source>
</evidence>
<keyword evidence="14" id="KW-1185">Reference proteome</keyword>
<dbReference type="InterPro" id="IPR001100">
    <property type="entry name" value="Pyr_nuc-diS_OxRdtase"/>
</dbReference>
<dbReference type="InterPro" id="IPR023753">
    <property type="entry name" value="FAD/NAD-binding_dom"/>
</dbReference>
<evidence type="ECO:0000256" key="6">
    <source>
        <dbReference type="ARBA" id="ARBA00023002"/>
    </source>
</evidence>
<sequence length="506" mass="54522">MPLRPLDEHNRALRSHVQPTDWVNPTPPSGRRGRYNLVVIGAGTAGLVTAAGAAGMGAKVALIERGMLGGDCLNVGCVPSKALIRCARAVHDTRNAHRFGVKVDGEPTADFAAVMLRMRKLRAGIAPTDSAERFRDLGIDVYLGDAEFQDGNHVRVGEQTLTFARAVIATGARAAELPIEGLADVGYLTNETVFSLTELPKRLAVIGAGPIGCELAQAFARLGSRVTLVEAEKQILTREDADAAKLVEKQLRADGIEIICGGKAVQVRRDGKDKVLTLNCDGKEHDVRVDEILLGIGRQPNVDGLGLEAAGVKFDKRQGVEVNDYLQTTNKHIYAAGDVCSKFKFTHAADAMARIVIQNALFFGRAKASALTIPWCTYTDPEIAHVGLYEHEAKAQGIDVHTITIEMSDVDRAILDGETDGLLKVHLKRGSDRILGAMLVARHAGEMISELTLAMTAGLGLGAIAKTIHCYPTQAEVIKKAADAYNRTRLTPRVNGLLQTLLSWRR</sequence>
<dbReference type="InterPro" id="IPR004099">
    <property type="entry name" value="Pyr_nucl-diS_OxRdtase_dimer"/>
</dbReference>
<dbReference type="InterPro" id="IPR036188">
    <property type="entry name" value="FAD/NAD-bd_sf"/>
</dbReference>
<gene>
    <name evidence="13" type="ORF">ACERK3_15605</name>
</gene>
<dbReference type="SUPFAM" id="SSF51905">
    <property type="entry name" value="FAD/NAD(P)-binding domain"/>
    <property type="match status" value="1"/>
</dbReference>
<evidence type="ECO:0000259" key="12">
    <source>
        <dbReference type="Pfam" id="PF07992"/>
    </source>
</evidence>
<keyword evidence="8 9" id="KW-0676">Redox-active center</keyword>
<dbReference type="InterPro" id="IPR012999">
    <property type="entry name" value="Pyr_OxRdtase_I_AS"/>
</dbReference>
<dbReference type="PIRSF" id="PIRSF000350">
    <property type="entry name" value="Mercury_reductase_MerA"/>
    <property type="match status" value="1"/>
</dbReference>
<proteinExistence type="inferred from homology"/>
<comment type="cofactor">
    <cofactor evidence="1">
        <name>FAD</name>
        <dbReference type="ChEBI" id="CHEBI:57692"/>
    </cofactor>
</comment>
<evidence type="ECO:0000313" key="13">
    <source>
        <dbReference type="EMBL" id="MFA9479712.1"/>
    </source>
</evidence>
<evidence type="ECO:0000256" key="10">
    <source>
        <dbReference type="SAM" id="MobiDB-lite"/>
    </source>
</evidence>
<dbReference type="Proteomes" id="UP001575105">
    <property type="component" value="Unassembled WGS sequence"/>
</dbReference>
<evidence type="ECO:0000256" key="8">
    <source>
        <dbReference type="ARBA" id="ARBA00023284"/>
    </source>
</evidence>
<dbReference type="PANTHER" id="PTHR43014">
    <property type="entry name" value="MERCURIC REDUCTASE"/>
    <property type="match status" value="1"/>
</dbReference>
<dbReference type="SUPFAM" id="SSF55424">
    <property type="entry name" value="FAD/NAD-linked reductases, dimerisation (C-terminal) domain"/>
    <property type="match status" value="1"/>
</dbReference>
<keyword evidence="4 9" id="KW-0274">FAD</keyword>
<dbReference type="NCBIfam" id="NF004991">
    <property type="entry name" value="PRK06370.1-3"/>
    <property type="match status" value="1"/>
</dbReference>
<reference evidence="13 14" key="1">
    <citation type="submission" date="2024-08" db="EMBL/GenBank/DDBJ databases">
        <title>Whole-genome sequencing of halo(alkali)philic microorganisms from hypersaline lakes.</title>
        <authorList>
            <person name="Sorokin D.Y."/>
            <person name="Merkel A.Y."/>
            <person name="Messina E."/>
            <person name="Yakimov M."/>
        </authorList>
    </citation>
    <scope>NUCLEOTIDE SEQUENCE [LARGE SCALE GENOMIC DNA]</scope>
    <source>
        <strain evidence="13 14">AB-hyl4</strain>
    </source>
</reference>
<protein>
    <submittedName>
        <fullName evidence="13">Mercuric reductase</fullName>
    </submittedName>
</protein>
<dbReference type="PROSITE" id="PS00076">
    <property type="entry name" value="PYRIDINE_REDOX_1"/>
    <property type="match status" value="1"/>
</dbReference>
<dbReference type="Gene3D" id="3.50.50.60">
    <property type="entry name" value="FAD/NAD(P)-binding domain"/>
    <property type="match status" value="2"/>
</dbReference>
<comment type="similarity">
    <text evidence="2 9">Belongs to the class-I pyridine nucleotide-disulfide oxidoreductase family.</text>
</comment>
<feature type="domain" description="Pyridine nucleotide-disulphide oxidoreductase dimerisation" evidence="11">
    <location>
        <begin position="373"/>
        <end position="482"/>
    </location>
</feature>
<evidence type="ECO:0000256" key="2">
    <source>
        <dbReference type="ARBA" id="ARBA00007532"/>
    </source>
</evidence>
<keyword evidence="3 9" id="KW-0285">Flavoprotein</keyword>
<evidence type="ECO:0000256" key="5">
    <source>
        <dbReference type="ARBA" id="ARBA00022857"/>
    </source>
</evidence>
<dbReference type="PRINTS" id="PR00411">
    <property type="entry name" value="PNDRDTASEI"/>
</dbReference>
<evidence type="ECO:0000259" key="11">
    <source>
        <dbReference type="Pfam" id="PF02852"/>
    </source>
</evidence>
<dbReference type="Pfam" id="PF02852">
    <property type="entry name" value="Pyr_redox_dim"/>
    <property type="match status" value="1"/>
</dbReference>
<dbReference type="Pfam" id="PF07992">
    <property type="entry name" value="Pyr_redox_2"/>
    <property type="match status" value="1"/>
</dbReference>
<comment type="caution">
    <text evidence="13">The sequence shown here is derived from an EMBL/GenBank/DDBJ whole genome shotgun (WGS) entry which is preliminary data.</text>
</comment>
<evidence type="ECO:0000256" key="9">
    <source>
        <dbReference type="RuleBase" id="RU003691"/>
    </source>
</evidence>
<dbReference type="RefSeq" id="WP_425346697.1">
    <property type="nucleotide sequence ID" value="NZ_JBGUBD010000011.1"/>
</dbReference>
<keyword evidence="7" id="KW-1015">Disulfide bond</keyword>
<evidence type="ECO:0000256" key="7">
    <source>
        <dbReference type="ARBA" id="ARBA00023157"/>
    </source>
</evidence>
<feature type="region of interest" description="Disordered" evidence="10">
    <location>
        <begin position="1"/>
        <end position="28"/>
    </location>
</feature>
<dbReference type="InterPro" id="IPR016156">
    <property type="entry name" value="FAD/NAD-linked_Rdtase_dimer_sf"/>
</dbReference>
<feature type="domain" description="FAD/NAD(P)-binding" evidence="12">
    <location>
        <begin position="35"/>
        <end position="352"/>
    </location>
</feature>
<organism evidence="13 14">
    <name type="scientific">Natronomicrosphaera hydrolytica</name>
    <dbReference type="NCBI Taxonomy" id="3242702"/>
    <lineage>
        <taxon>Bacteria</taxon>
        <taxon>Pseudomonadati</taxon>
        <taxon>Planctomycetota</taxon>
        <taxon>Phycisphaerae</taxon>
        <taxon>Phycisphaerales</taxon>
        <taxon>Phycisphaeraceae</taxon>
        <taxon>Natronomicrosphaera</taxon>
    </lineage>
</organism>
<keyword evidence="5" id="KW-0521">NADP</keyword>
<evidence type="ECO:0000313" key="14">
    <source>
        <dbReference type="Proteomes" id="UP001575105"/>
    </source>
</evidence>
<feature type="compositionally biased region" description="Basic and acidic residues" evidence="10">
    <location>
        <begin position="1"/>
        <end position="11"/>
    </location>
</feature>
<dbReference type="Gene3D" id="3.30.390.30">
    <property type="match status" value="1"/>
</dbReference>
<dbReference type="EMBL" id="JBGUBD010000011">
    <property type="protein sequence ID" value="MFA9479712.1"/>
    <property type="molecule type" value="Genomic_DNA"/>
</dbReference>
<keyword evidence="6 9" id="KW-0560">Oxidoreductase</keyword>
<dbReference type="PANTHER" id="PTHR43014:SF2">
    <property type="entry name" value="MERCURIC REDUCTASE"/>
    <property type="match status" value="1"/>
</dbReference>